<evidence type="ECO:0000313" key="3">
    <source>
        <dbReference type="Proteomes" id="UP000199111"/>
    </source>
</evidence>
<proteinExistence type="predicted"/>
<dbReference type="RefSeq" id="WP_093887708.1">
    <property type="nucleotide sequence ID" value="NZ_FOQY01000009.1"/>
</dbReference>
<dbReference type="GeneID" id="96298876"/>
<protein>
    <submittedName>
        <fullName evidence="2">Uncharacterized protein</fullName>
    </submittedName>
</protein>
<dbReference type="AlphaFoldDB" id="A0A1I3RP56"/>
<dbReference type="EMBL" id="FOQY01000009">
    <property type="protein sequence ID" value="SFJ47061.1"/>
    <property type="molecule type" value="Genomic_DNA"/>
</dbReference>
<keyword evidence="3" id="KW-1185">Reference proteome</keyword>
<reference evidence="3" key="1">
    <citation type="submission" date="2016-10" db="EMBL/GenBank/DDBJ databases">
        <authorList>
            <person name="Varghese N."/>
            <person name="Submissions S."/>
        </authorList>
    </citation>
    <scope>NUCLEOTIDE SEQUENCE [LARGE SCALE GENOMIC DNA]</scope>
    <source>
        <strain evidence="3">CGMCC 4.2126</strain>
    </source>
</reference>
<keyword evidence="1" id="KW-1133">Transmembrane helix</keyword>
<evidence type="ECO:0000313" key="2">
    <source>
        <dbReference type="EMBL" id="SFJ47061.1"/>
    </source>
</evidence>
<keyword evidence="1" id="KW-0812">Transmembrane</keyword>
<accession>A0A1I3RP56</accession>
<keyword evidence="1" id="KW-0472">Membrane</keyword>
<name>A0A1I3RP56_9ACTN</name>
<evidence type="ECO:0000256" key="1">
    <source>
        <dbReference type="SAM" id="Phobius"/>
    </source>
</evidence>
<dbReference type="Proteomes" id="UP000199111">
    <property type="component" value="Unassembled WGS sequence"/>
</dbReference>
<gene>
    <name evidence="2" type="ORF">SAMN05216275_10984</name>
</gene>
<sequence>MAYLALFMPAYLAGLILLAPLRLRPDWLRALVAAVAVYAIAPQGPGRDARESVPNARPE</sequence>
<feature type="transmembrane region" description="Helical" evidence="1">
    <location>
        <begin position="6"/>
        <end position="23"/>
    </location>
</feature>
<organism evidence="2 3">
    <name type="scientific">Streptosporangium canum</name>
    <dbReference type="NCBI Taxonomy" id="324952"/>
    <lineage>
        <taxon>Bacteria</taxon>
        <taxon>Bacillati</taxon>
        <taxon>Actinomycetota</taxon>
        <taxon>Actinomycetes</taxon>
        <taxon>Streptosporangiales</taxon>
        <taxon>Streptosporangiaceae</taxon>
        <taxon>Streptosporangium</taxon>
    </lineage>
</organism>